<sequence>MNGPREGSAWPVMVYSTVLPSSDGSVSVGRGVVCCAGALAALVVLVVLTG</sequence>
<reference evidence="3" key="1">
    <citation type="journal article" date="2019" name="Int. J. Syst. Evol. Microbiol.">
        <title>The Global Catalogue of Microorganisms (GCM) 10K type strain sequencing project: providing services to taxonomists for standard genome sequencing and annotation.</title>
        <authorList>
            <consortium name="The Broad Institute Genomics Platform"/>
            <consortium name="The Broad Institute Genome Sequencing Center for Infectious Disease"/>
            <person name="Wu L."/>
            <person name="Ma J."/>
        </authorList>
    </citation>
    <scope>NUCLEOTIDE SEQUENCE [LARGE SCALE GENOMIC DNA]</scope>
    <source>
        <strain evidence="3">JCM 9376</strain>
    </source>
</reference>
<evidence type="ECO:0000256" key="1">
    <source>
        <dbReference type="SAM" id="Phobius"/>
    </source>
</evidence>
<keyword evidence="1" id="KW-0812">Transmembrane</keyword>
<feature type="transmembrane region" description="Helical" evidence="1">
    <location>
        <begin position="28"/>
        <end position="48"/>
    </location>
</feature>
<name>A0ABP6PRE5_9ACTN</name>
<keyword evidence="1" id="KW-0472">Membrane</keyword>
<comment type="caution">
    <text evidence="2">The sequence shown here is derived from an EMBL/GenBank/DDBJ whole genome shotgun (WGS) entry which is preliminary data.</text>
</comment>
<dbReference type="Proteomes" id="UP001501404">
    <property type="component" value="Unassembled WGS sequence"/>
</dbReference>
<accession>A0ABP6PRE5</accession>
<evidence type="ECO:0000313" key="3">
    <source>
        <dbReference type="Proteomes" id="UP001501404"/>
    </source>
</evidence>
<dbReference type="EMBL" id="BAAAUU010000041">
    <property type="protein sequence ID" value="GAA3186752.1"/>
    <property type="molecule type" value="Genomic_DNA"/>
</dbReference>
<evidence type="ECO:0000313" key="2">
    <source>
        <dbReference type="EMBL" id="GAA3186752.1"/>
    </source>
</evidence>
<protein>
    <submittedName>
        <fullName evidence="2">Uncharacterized protein</fullName>
    </submittedName>
</protein>
<keyword evidence="3" id="KW-1185">Reference proteome</keyword>
<organism evidence="2 3">
    <name type="scientific">Actinocorallia glomerata</name>
    <dbReference type="NCBI Taxonomy" id="46203"/>
    <lineage>
        <taxon>Bacteria</taxon>
        <taxon>Bacillati</taxon>
        <taxon>Actinomycetota</taxon>
        <taxon>Actinomycetes</taxon>
        <taxon>Streptosporangiales</taxon>
        <taxon>Thermomonosporaceae</taxon>
        <taxon>Actinocorallia</taxon>
    </lineage>
</organism>
<gene>
    <name evidence="2" type="ORF">GCM10010467_23500</name>
</gene>
<proteinExistence type="predicted"/>
<keyword evidence="1" id="KW-1133">Transmembrane helix</keyword>